<dbReference type="EMBL" id="KZ613940">
    <property type="protein sequence ID" value="PMD45493.1"/>
    <property type="molecule type" value="Genomic_DNA"/>
</dbReference>
<dbReference type="AlphaFoldDB" id="A0A2J6S3Z9"/>
<organism evidence="3 4">
    <name type="scientific">Hyaloscypha variabilis (strain UAMH 11265 / GT02V1 / F)</name>
    <name type="common">Meliniomyces variabilis</name>
    <dbReference type="NCBI Taxonomy" id="1149755"/>
    <lineage>
        <taxon>Eukaryota</taxon>
        <taxon>Fungi</taxon>
        <taxon>Dikarya</taxon>
        <taxon>Ascomycota</taxon>
        <taxon>Pezizomycotina</taxon>
        <taxon>Leotiomycetes</taxon>
        <taxon>Helotiales</taxon>
        <taxon>Hyaloscyphaceae</taxon>
        <taxon>Hyaloscypha</taxon>
        <taxon>Hyaloscypha variabilis</taxon>
    </lineage>
</organism>
<dbReference type="Gene3D" id="3.10.20.90">
    <property type="entry name" value="Phosphatidylinositol 3-kinase Catalytic Subunit, Chain A, domain 1"/>
    <property type="match status" value="1"/>
</dbReference>
<dbReference type="Proteomes" id="UP000235786">
    <property type="component" value="Unassembled WGS sequence"/>
</dbReference>
<feature type="region of interest" description="Disordered" evidence="1">
    <location>
        <begin position="1"/>
        <end position="43"/>
    </location>
</feature>
<reference evidence="3 4" key="1">
    <citation type="submission" date="2016-04" db="EMBL/GenBank/DDBJ databases">
        <title>A degradative enzymes factory behind the ericoid mycorrhizal symbiosis.</title>
        <authorList>
            <consortium name="DOE Joint Genome Institute"/>
            <person name="Martino E."/>
            <person name="Morin E."/>
            <person name="Grelet G."/>
            <person name="Kuo A."/>
            <person name="Kohler A."/>
            <person name="Daghino S."/>
            <person name="Barry K."/>
            <person name="Choi C."/>
            <person name="Cichocki N."/>
            <person name="Clum A."/>
            <person name="Copeland A."/>
            <person name="Hainaut M."/>
            <person name="Haridas S."/>
            <person name="Labutti K."/>
            <person name="Lindquist E."/>
            <person name="Lipzen A."/>
            <person name="Khouja H.-R."/>
            <person name="Murat C."/>
            <person name="Ohm R."/>
            <person name="Olson A."/>
            <person name="Spatafora J."/>
            <person name="Veneault-Fourrey C."/>
            <person name="Henrissat B."/>
            <person name="Grigoriev I."/>
            <person name="Martin F."/>
            <person name="Perotto S."/>
        </authorList>
    </citation>
    <scope>NUCLEOTIDE SEQUENCE [LARGE SCALE GENOMIC DNA]</scope>
    <source>
        <strain evidence="3 4">F</strain>
    </source>
</reference>
<keyword evidence="4" id="KW-1185">Reference proteome</keyword>
<accession>A0A2J6S3Z9</accession>
<dbReference type="InterPro" id="IPR029071">
    <property type="entry name" value="Ubiquitin-like_domsf"/>
</dbReference>
<dbReference type="InterPro" id="IPR000626">
    <property type="entry name" value="Ubiquitin-like_dom"/>
</dbReference>
<sequence length="281" mass="31795">MKIKRENDEITDSDIIDVTHTAPKRQRKEDNASKTAPMTSDIRGTSVPDDLLQAYRHLLPKSREGIAFLFSSTFSDALQAPAERAATLHEVTREQAIEELRRLLAIKVFTVDEDATKISPTPLMDEMWHAAILDTKLYAMVQSAFGLHLHHRPSGACDQESELRKKRLVATKAMYSAFFSTNPLERAPPPPSCPQIIELLPEIFTIFVQTTQKIHEVRVTEHVTFLKILQVVEDMEGIPRSQLSISIDGNPIVKQHYRQTLGGYGIWNEDTLHIYPEEIGS</sequence>
<proteinExistence type="predicted"/>
<dbReference type="CDD" id="cd17039">
    <property type="entry name" value="Ubl_ubiquitin_like"/>
    <property type="match status" value="1"/>
</dbReference>
<feature type="domain" description="Ubiquitin-like" evidence="2">
    <location>
        <begin position="204"/>
        <end position="281"/>
    </location>
</feature>
<gene>
    <name evidence="3" type="ORF">L207DRAFT_629947</name>
</gene>
<dbReference type="PROSITE" id="PS50053">
    <property type="entry name" value="UBIQUITIN_2"/>
    <property type="match status" value="1"/>
</dbReference>
<evidence type="ECO:0000259" key="2">
    <source>
        <dbReference type="PROSITE" id="PS50053"/>
    </source>
</evidence>
<dbReference type="OrthoDB" id="3553348at2759"/>
<evidence type="ECO:0000256" key="1">
    <source>
        <dbReference type="SAM" id="MobiDB-lite"/>
    </source>
</evidence>
<dbReference type="SUPFAM" id="SSF54236">
    <property type="entry name" value="Ubiquitin-like"/>
    <property type="match status" value="1"/>
</dbReference>
<dbReference type="STRING" id="1149755.A0A2J6S3Z9"/>
<evidence type="ECO:0000313" key="4">
    <source>
        <dbReference type="Proteomes" id="UP000235786"/>
    </source>
</evidence>
<name>A0A2J6S3Z9_HYAVF</name>
<protein>
    <recommendedName>
        <fullName evidence="2">Ubiquitin-like domain-containing protein</fullName>
    </recommendedName>
</protein>
<evidence type="ECO:0000313" key="3">
    <source>
        <dbReference type="EMBL" id="PMD45493.1"/>
    </source>
</evidence>